<evidence type="ECO:0000256" key="2">
    <source>
        <dbReference type="ARBA" id="ARBA00006939"/>
    </source>
</evidence>
<dbReference type="Proteomes" id="UP000813463">
    <property type="component" value="Chromosome 1"/>
</dbReference>
<keyword evidence="6 8" id="KW-0406">Ion transport</keyword>
<feature type="transmembrane region" description="Helical" evidence="8">
    <location>
        <begin position="134"/>
        <end position="159"/>
    </location>
</feature>
<proteinExistence type="inferred from homology"/>
<keyword evidence="4 8" id="KW-0812">Transmembrane</keyword>
<evidence type="ECO:0000256" key="6">
    <source>
        <dbReference type="ARBA" id="ARBA00023065"/>
    </source>
</evidence>
<keyword evidence="9" id="KW-1185">Reference proteome</keyword>
<dbReference type="AlphaFoldDB" id="A0A9R0JIP3"/>
<dbReference type="KEGG" id="soe:110775983"/>
<comment type="similarity">
    <text evidence="2 8">Belongs to the ZIP transporter (TC 2.A.5) family.</text>
</comment>
<protein>
    <submittedName>
        <fullName evidence="10">Zinc transporter 4, chloroplastic</fullName>
    </submittedName>
</protein>
<dbReference type="RefSeq" id="XP_021836260.1">
    <property type="nucleotide sequence ID" value="XM_021980568.2"/>
</dbReference>
<organism evidence="9 10">
    <name type="scientific">Spinacia oleracea</name>
    <name type="common">Spinach</name>
    <dbReference type="NCBI Taxonomy" id="3562"/>
    <lineage>
        <taxon>Eukaryota</taxon>
        <taxon>Viridiplantae</taxon>
        <taxon>Streptophyta</taxon>
        <taxon>Embryophyta</taxon>
        <taxon>Tracheophyta</taxon>
        <taxon>Spermatophyta</taxon>
        <taxon>Magnoliopsida</taxon>
        <taxon>eudicotyledons</taxon>
        <taxon>Gunneridae</taxon>
        <taxon>Pentapetalae</taxon>
        <taxon>Caryophyllales</taxon>
        <taxon>Chenopodiaceae</taxon>
        <taxon>Chenopodioideae</taxon>
        <taxon>Anserineae</taxon>
        <taxon>Spinacia</taxon>
    </lineage>
</organism>
<dbReference type="GO" id="GO:0005886">
    <property type="term" value="C:plasma membrane"/>
    <property type="evidence" value="ECO:0000318"/>
    <property type="project" value="GO_Central"/>
</dbReference>
<dbReference type="GO" id="GO:0005385">
    <property type="term" value="F:zinc ion transmembrane transporter activity"/>
    <property type="evidence" value="ECO:0000318"/>
    <property type="project" value="GO_Central"/>
</dbReference>
<evidence type="ECO:0000256" key="8">
    <source>
        <dbReference type="RuleBase" id="RU362088"/>
    </source>
</evidence>
<evidence type="ECO:0000313" key="10">
    <source>
        <dbReference type="RefSeq" id="XP_021836260.1"/>
    </source>
</evidence>
<reference evidence="9" key="1">
    <citation type="journal article" date="2021" name="Nat. Commun.">
        <title>Genomic analyses provide insights into spinach domestication and the genetic basis of agronomic traits.</title>
        <authorList>
            <person name="Cai X."/>
            <person name="Sun X."/>
            <person name="Xu C."/>
            <person name="Sun H."/>
            <person name="Wang X."/>
            <person name="Ge C."/>
            <person name="Zhang Z."/>
            <person name="Wang Q."/>
            <person name="Fei Z."/>
            <person name="Jiao C."/>
            <person name="Wang Q."/>
        </authorList>
    </citation>
    <scope>NUCLEOTIDE SEQUENCE [LARGE SCALE GENOMIC DNA]</scope>
    <source>
        <strain evidence="9">cv. Varoflay</strain>
    </source>
</reference>
<feature type="transmembrane region" description="Helical" evidence="8">
    <location>
        <begin position="381"/>
        <end position="400"/>
    </location>
</feature>
<dbReference type="InterPro" id="IPR003689">
    <property type="entry name" value="ZIP"/>
</dbReference>
<evidence type="ECO:0000256" key="1">
    <source>
        <dbReference type="ARBA" id="ARBA00004141"/>
    </source>
</evidence>
<keyword evidence="5 8" id="KW-1133">Transmembrane helix</keyword>
<evidence type="ECO:0000256" key="4">
    <source>
        <dbReference type="ARBA" id="ARBA00022692"/>
    </source>
</evidence>
<feature type="transmembrane region" description="Helical" evidence="8">
    <location>
        <begin position="309"/>
        <end position="330"/>
    </location>
</feature>
<gene>
    <name evidence="10" type="primary">LOC110775983</name>
</gene>
<sequence>MSSFFQDFLFPLLGLIPFTEHFNVFSGTLLRQFQETMSNSTCKLRDSSLCRDETAALTLKLVAIGSILVAGATGIAIPLLGRRKSFLATDGNLFIAAKAFAAGVILATGFVHMLPDAGNNLTNSCLPTHPWSDFPFSGFIAMMAALLTLLVDFVGTQVYERRAESMKRKGDGLGLDGSLDSVSAAGVLPADRLVVSGGGGGIVGIHSHDDHGHGHDGHVVEVYDDGHGHGHGHSHSFGGDSNARNVVISQVLELGIVSHSVLIGLSLGVSHSPCTIKPLVAALSFHQFFEGFALGGCIAQAQFKDKSTMIMACFFALTTPAGIAAGIGLASFYNPASPRALIVEGILDSISAGILVYMSLVDLIAADFMSKKMRSNTRLQVVSYFALFMGAALMSALAVWS</sequence>
<feature type="transmembrane region" description="Helical" evidence="8">
    <location>
        <begin position="55"/>
        <end position="81"/>
    </location>
</feature>
<dbReference type="PANTHER" id="PTHR11040">
    <property type="entry name" value="ZINC/IRON TRANSPORTER"/>
    <property type="match status" value="1"/>
</dbReference>
<accession>A0A9R0JIP3</accession>
<feature type="transmembrane region" description="Helical" evidence="8">
    <location>
        <begin position="350"/>
        <end position="369"/>
    </location>
</feature>
<dbReference type="NCBIfam" id="TIGR00820">
    <property type="entry name" value="zip"/>
    <property type="match status" value="1"/>
</dbReference>
<evidence type="ECO:0000256" key="5">
    <source>
        <dbReference type="ARBA" id="ARBA00022989"/>
    </source>
</evidence>
<dbReference type="PANTHER" id="PTHR11040:SF44">
    <property type="entry name" value="PROTEIN ZNTC-RELATED"/>
    <property type="match status" value="1"/>
</dbReference>
<evidence type="ECO:0000313" key="9">
    <source>
        <dbReference type="Proteomes" id="UP000813463"/>
    </source>
</evidence>
<keyword evidence="7 8" id="KW-0472">Membrane</keyword>
<feature type="transmembrane region" description="Helical" evidence="8">
    <location>
        <begin position="93"/>
        <end position="114"/>
    </location>
</feature>
<comment type="caution">
    <text evidence="8">Lacks conserved residue(s) required for the propagation of feature annotation.</text>
</comment>
<evidence type="ECO:0000256" key="7">
    <source>
        <dbReference type="ARBA" id="ARBA00023136"/>
    </source>
</evidence>
<dbReference type="InterPro" id="IPR004698">
    <property type="entry name" value="Zn/Fe_permease_fun/pln"/>
</dbReference>
<dbReference type="Pfam" id="PF02535">
    <property type="entry name" value="Zip"/>
    <property type="match status" value="1"/>
</dbReference>
<dbReference type="OrthoDB" id="448280at2759"/>
<comment type="subcellular location">
    <subcellularLocation>
        <location evidence="1 8">Membrane</location>
        <topology evidence="1 8">Multi-pass membrane protein</topology>
    </subcellularLocation>
</comment>
<dbReference type="GeneID" id="110775983"/>
<reference evidence="10" key="2">
    <citation type="submission" date="2025-08" db="UniProtKB">
        <authorList>
            <consortium name="RefSeq"/>
        </authorList>
    </citation>
    <scope>IDENTIFICATION</scope>
    <source>
        <tissue evidence="10">Leaf</tissue>
    </source>
</reference>
<evidence type="ECO:0000256" key="3">
    <source>
        <dbReference type="ARBA" id="ARBA00022448"/>
    </source>
</evidence>
<dbReference type="GO" id="GO:0071577">
    <property type="term" value="P:zinc ion transmembrane transport"/>
    <property type="evidence" value="ECO:0000318"/>
    <property type="project" value="GO_Central"/>
</dbReference>
<keyword evidence="3 8" id="KW-0813">Transport</keyword>
<name>A0A9R0JIP3_SPIOL</name>